<dbReference type="SUPFAM" id="SSF75005">
    <property type="entry name" value="Arabinanase/levansucrase/invertase"/>
    <property type="match status" value="1"/>
</dbReference>
<sequence>MRRKLLSLTLAIAICLTSLIPGVTAFAADGPEQFRGTQFITNLTGWNGFSGNWAIGSDGVRGSNGSMNDGFYLSDVKVEAGDAFTYEASFTVNEGKAGGIVFGVADTGNPSADWFCANIDKSRSNGQGDSRIFHVLQGQPLAFDKGRNLTAEELKANDFTLKVVYDGAGHISSYLNGNVVVDNEDVTFDGGSFGLLTFQSDVTFHNAMLTVNGVTQGFTTNLPGMTGKNGSWSLVDSGFQGNNMDVGDGFAMSGAYVSAEQAFTYEASFSIVEGTAGGIVFGVADPNNPSADWYCANVDKSGNRGGKKDSRIFHVKNGLQSEKGRDLTTDELATDDYTIKVVYDGEGHFSSYLNDVAVMENEPISFNGGYFGLLTYKSKVDFHSALLSTSAEEKVFHTNATGWHGVVGTWEKASPGYRGANETIGDAFALSDIYLPSGSSFTYEADMTINVGPAGGLVFGIANPSSPSDRWYCLNVNKTDKNTRFFRVNGVGKEESRALTETEQASNQFHLKVELAADGTLTCTTNNEVVTSQKVEGFAGGYMGLLTWNSDVTFDNVNLTYQLPESQYVEPGNLIVPEGSKASGNAADGYLLEGAGLGNNFAILDNLVGPFSFEANMEFTSNSSAAGLMFGIGDKNNLGRKFCALHINNNEKTARVFYEYEYFNPPAGRDKFDYKVSLPDSVMNQKIIPIKITVGQDKMVKVYIGNMYIPVINKKFEAYAGGYLGFMTNNTSAKFTDVKIYSGEPEDPLSTYELTDLELGELHGEHVTGNAADGYVMEKGGSYNNFAVFDGYTTAMEYKATMEILDGDTAAGLMFGVGDTQASGNDWSAIHIQPSRGNTMRVFCEKNWDKKDGLNEQVNLPAGTSDKPMNFKVTIDLNNVLKVYVNDMDNPLVNTTLSGYTGGHVGFMTFNTGAKFTNLSLKGIVFPQLQGLELIGANLNESFDPSCYDYTSDVPVDTASVKVKASFDGITATLNGKKLTSGVESDVIPLGTGKNIINLVLTSADGVLSRAVKIAVNKPYNLGDAYNETFRPQFHFSQMQYWCNDPNGMVYNAETGEYHLYYQYNPAVLYHDGQSHWGHAVSKDMVHWTELPIALYPDDIGIMASGSGVIDRNNTSGFFDDSTPPESRMVAVFTYFANGPHPGEGGGQRQALAYSKDNGLTWTKYEGNSVIPNEGNKYGGDFRDPKVMWMEDTQEWLMVVAGGRARIFTSPDLKTWTHNSDIDYNDGSGIWSECPDLYPLKVEGTDQVKWVYSGCGVFYVIGDLVKEGGKYVFKADTNRLSFYEGGFGGGSGGDMYATQSFSNTPDGRTVLISWMPESNADALKAYDKNWNGNQSMPLEAKLYNVGGQIKLATYPIEEMKSLRSPDPLYTVENISVTPDSENILKDVNGTLYDIEAEFTLGGATEFGFNLRTAGDQKTVVKYDVTNQKLIVDKNNSGVLSTGVKSLSLAPNGDKLKLRILVDTSIIDAFGNDGITSVNTFYYPNSANTGMEFFTTGGNVKVDSMNIYAMNSAWSETTPVPVVPLLTSVDFSKGELSPAFDPTVNEYTMTVANDVESIDVTSVFAWATTVSGTVNGDPVAIGEAKTVPLNVGENTITIHLKDRVSENIYTIKVTREPAIQTPVLEGLALSDGTLTPAFASNVTAYTASVDNGVESVKVKATFADGTTVKIGDKTLTSGQDSDAIALNVGENTITLSLTGADGGVNTYAIKVTRAEKGEPPIVTPVLDGLELSQGTLKPAFAADVNNYTASVAYAVNTIKVKAAFAEGITVKIGDMQLTSGQFSEAIPLNVGENTITLSLTGADGGVNTYTIKVTRAEKSGGGTVKPSIPGGSNSDWKWPGSSSSANGGKDNPKAGDASQLPVALAILAAAAGTAVWASRKKKK</sequence>
<dbReference type="SUPFAM" id="SSF49899">
    <property type="entry name" value="Concanavalin A-like lectins/glucanases"/>
    <property type="match status" value="1"/>
</dbReference>
<dbReference type="Pfam" id="PF08244">
    <property type="entry name" value="Glyco_hydro_32C"/>
    <property type="match status" value="1"/>
</dbReference>
<feature type="signal peptide" evidence="5">
    <location>
        <begin position="1"/>
        <end position="27"/>
    </location>
</feature>
<dbReference type="Pfam" id="PF12733">
    <property type="entry name" value="Cadherin-like"/>
    <property type="match status" value="4"/>
</dbReference>
<evidence type="ECO:0000259" key="6">
    <source>
        <dbReference type="Pfam" id="PF00251"/>
    </source>
</evidence>
<feature type="region of interest" description="Disordered" evidence="4">
    <location>
        <begin position="1818"/>
        <end position="1855"/>
    </location>
</feature>
<dbReference type="EMBL" id="JACRTC010000001">
    <property type="protein sequence ID" value="MBC8569357.1"/>
    <property type="molecule type" value="Genomic_DNA"/>
</dbReference>
<dbReference type="InterPro" id="IPR023296">
    <property type="entry name" value="Glyco_hydro_beta-prop_sf"/>
</dbReference>
<reference evidence="9" key="1">
    <citation type="submission" date="2020-08" db="EMBL/GenBank/DDBJ databases">
        <title>Genome public.</title>
        <authorList>
            <person name="Liu C."/>
            <person name="Sun Q."/>
        </authorList>
    </citation>
    <scope>NUCLEOTIDE SEQUENCE</scope>
    <source>
        <strain evidence="9">NSJ-54</strain>
    </source>
</reference>
<proteinExistence type="inferred from homology"/>
<evidence type="ECO:0000313" key="9">
    <source>
        <dbReference type="EMBL" id="MBC8569357.1"/>
    </source>
</evidence>
<dbReference type="GO" id="GO:0004575">
    <property type="term" value="F:sucrose alpha-glucosidase activity"/>
    <property type="evidence" value="ECO:0007669"/>
    <property type="project" value="TreeGrafter"/>
</dbReference>
<feature type="compositionally biased region" description="Polar residues" evidence="4">
    <location>
        <begin position="1829"/>
        <end position="1845"/>
    </location>
</feature>
<dbReference type="CDD" id="cd18622">
    <property type="entry name" value="GH32_Inu-like"/>
    <property type="match status" value="1"/>
</dbReference>
<gene>
    <name evidence="9" type="ORF">H8709_00745</name>
</gene>
<keyword evidence="2" id="KW-0378">Hydrolase</keyword>
<feature type="domain" description="Cadherin-like beta-sandwich-like" evidence="8">
    <location>
        <begin position="1734"/>
        <end position="1814"/>
    </location>
</feature>
<accession>A0A926IAQ8</accession>
<dbReference type="InterPro" id="IPR001362">
    <property type="entry name" value="Glyco_hydro_32"/>
</dbReference>
<evidence type="ECO:0000256" key="5">
    <source>
        <dbReference type="SAM" id="SignalP"/>
    </source>
</evidence>
<dbReference type="RefSeq" id="WP_262396461.1">
    <property type="nucleotide sequence ID" value="NZ_JACRTC010000001.1"/>
</dbReference>
<dbReference type="InterPro" id="IPR025883">
    <property type="entry name" value="Cadherin-like_domain"/>
</dbReference>
<dbReference type="Proteomes" id="UP000660861">
    <property type="component" value="Unassembled WGS sequence"/>
</dbReference>
<feature type="domain" description="Cadherin-like beta-sandwich-like" evidence="8">
    <location>
        <begin position="1629"/>
        <end position="1712"/>
    </location>
</feature>
<comment type="similarity">
    <text evidence="1">Belongs to the glycosyl hydrolase 32 family.</text>
</comment>
<evidence type="ECO:0000313" key="10">
    <source>
        <dbReference type="Proteomes" id="UP000660861"/>
    </source>
</evidence>
<dbReference type="InterPro" id="IPR013148">
    <property type="entry name" value="Glyco_hydro_32_N"/>
</dbReference>
<dbReference type="Gene3D" id="2.60.120.560">
    <property type="entry name" value="Exo-inulinase, domain 1"/>
    <property type="match status" value="6"/>
</dbReference>
<evidence type="ECO:0000256" key="4">
    <source>
        <dbReference type="SAM" id="MobiDB-lite"/>
    </source>
</evidence>
<feature type="domain" description="Glycosyl hydrolase family 32 N-terminal" evidence="6">
    <location>
        <begin position="1035"/>
        <end position="1349"/>
    </location>
</feature>
<comment type="caution">
    <text evidence="9">The sequence shown here is derived from an EMBL/GenBank/DDBJ whole genome shotgun (WGS) entry which is preliminary data.</text>
</comment>
<dbReference type="SMART" id="SM00640">
    <property type="entry name" value="Glyco_32"/>
    <property type="match status" value="1"/>
</dbReference>
<dbReference type="Pfam" id="PF00251">
    <property type="entry name" value="Glyco_hydro_32N"/>
    <property type="match status" value="1"/>
</dbReference>
<evidence type="ECO:0000256" key="3">
    <source>
        <dbReference type="ARBA" id="ARBA00023295"/>
    </source>
</evidence>
<keyword evidence="10" id="KW-1185">Reference proteome</keyword>
<feature type="domain" description="Glycosyl hydrolase family 32 C-terminal" evidence="7">
    <location>
        <begin position="1358"/>
        <end position="1507"/>
    </location>
</feature>
<dbReference type="InterPro" id="IPR013189">
    <property type="entry name" value="Glyco_hydro_32_C"/>
</dbReference>
<name>A0A926IAQ8_9FIRM</name>
<organism evidence="9 10">
    <name type="scientific">Zongyangia hominis</name>
    <dbReference type="NCBI Taxonomy" id="2763677"/>
    <lineage>
        <taxon>Bacteria</taxon>
        <taxon>Bacillati</taxon>
        <taxon>Bacillota</taxon>
        <taxon>Clostridia</taxon>
        <taxon>Eubacteriales</taxon>
        <taxon>Oscillospiraceae</taxon>
        <taxon>Zongyangia</taxon>
    </lineage>
</organism>
<feature type="domain" description="Cadherin-like beta-sandwich-like" evidence="8">
    <location>
        <begin position="941"/>
        <end position="1014"/>
    </location>
</feature>
<evidence type="ECO:0000256" key="2">
    <source>
        <dbReference type="ARBA" id="ARBA00022801"/>
    </source>
</evidence>
<dbReference type="PANTHER" id="PTHR42800">
    <property type="entry name" value="EXOINULINASE INUD (AFU_ORTHOLOGUE AFUA_5G00480)"/>
    <property type="match status" value="1"/>
</dbReference>
<dbReference type="Gene3D" id="2.115.10.20">
    <property type="entry name" value="Glycosyl hydrolase domain, family 43"/>
    <property type="match status" value="1"/>
</dbReference>
<feature type="chain" id="PRO_5036677966" evidence="5">
    <location>
        <begin position="28"/>
        <end position="1882"/>
    </location>
</feature>
<dbReference type="InterPro" id="IPR013320">
    <property type="entry name" value="ConA-like_dom_sf"/>
</dbReference>
<dbReference type="GO" id="GO:0005987">
    <property type="term" value="P:sucrose catabolic process"/>
    <property type="evidence" value="ECO:0007669"/>
    <property type="project" value="TreeGrafter"/>
</dbReference>
<evidence type="ECO:0000259" key="7">
    <source>
        <dbReference type="Pfam" id="PF08244"/>
    </source>
</evidence>
<keyword evidence="3" id="KW-0326">Glycosidase</keyword>
<evidence type="ECO:0000259" key="8">
    <source>
        <dbReference type="Pfam" id="PF12733"/>
    </source>
</evidence>
<evidence type="ECO:0000256" key="1">
    <source>
        <dbReference type="ARBA" id="ARBA00009902"/>
    </source>
</evidence>
<keyword evidence="5" id="KW-0732">Signal</keyword>
<dbReference type="PANTHER" id="PTHR42800:SF1">
    <property type="entry name" value="EXOINULINASE INUD (AFU_ORTHOLOGUE AFUA_5G00480)"/>
    <property type="match status" value="1"/>
</dbReference>
<feature type="domain" description="Cadherin-like beta-sandwich-like" evidence="8">
    <location>
        <begin position="1531"/>
        <end position="1615"/>
    </location>
</feature>
<dbReference type="GO" id="GO:0005737">
    <property type="term" value="C:cytoplasm"/>
    <property type="evidence" value="ECO:0007669"/>
    <property type="project" value="TreeGrafter"/>
</dbReference>
<protein>
    <submittedName>
        <fullName evidence="9">Cadherin-like beta sandwich domain-containing protein</fullName>
    </submittedName>
</protein>